<organism evidence="1 2">
    <name type="scientific">Sphingomonas adhaesiva</name>
    <dbReference type="NCBI Taxonomy" id="28212"/>
    <lineage>
        <taxon>Bacteria</taxon>
        <taxon>Pseudomonadati</taxon>
        <taxon>Pseudomonadota</taxon>
        <taxon>Alphaproteobacteria</taxon>
        <taxon>Sphingomonadales</taxon>
        <taxon>Sphingomonadaceae</taxon>
        <taxon>Sphingomonas</taxon>
    </lineage>
</organism>
<dbReference type="GO" id="GO:0003677">
    <property type="term" value="F:DNA binding"/>
    <property type="evidence" value="ECO:0007669"/>
    <property type="project" value="InterPro"/>
</dbReference>
<dbReference type="AlphaFoldDB" id="A0A2A4ID61"/>
<dbReference type="Gene3D" id="1.10.260.40">
    <property type="entry name" value="lambda repressor-like DNA-binding domains"/>
    <property type="match status" value="1"/>
</dbReference>
<keyword evidence="2" id="KW-1185">Reference proteome</keyword>
<proteinExistence type="predicted"/>
<evidence type="ECO:0000313" key="2">
    <source>
        <dbReference type="Proteomes" id="UP000218323"/>
    </source>
</evidence>
<name>A0A2A4ID61_9SPHN</name>
<dbReference type="Proteomes" id="UP000218323">
    <property type="component" value="Unassembled WGS sequence"/>
</dbReference>
<dbReference type="EMBL" id="NWVC01000001">
    <property type="protein sequence ID" value="PCG15742.1"/>
    <property type="molecule type" value="Genomic_DNA"/>
</dbReference>
<protein>
    <submittedName>
        <fullName evidence="1">Uncharacterized protein</fullName>
    </submittedName>
</protein>
<comment type="caution">
    <text evidence="1">The sequence shown here is derived from an EMBL/GenBank/DDBJ whole genome shotgun (WGS) entry which is preliminary data.</text>
</comment>
<dbReference type="InterPro" id="IPR010982">
    <property type="entry name" value="Lambda_DNA-bd_dom_sf"/>
</dbReference>
<evidence type="ECO:0000313" key="1">
    <source>
        <dbReference type="EMBL" id="PCG15742.1"/>
    </source>
</evidence>
<gene>
    <name evidence="1" type="ORF">COA07_01805</name>
</gene>
<reference evidence="1 2" key="1">
    <citation type="submission" date="2017-09" db="EMBL/GenBank/DDBJ databases">
        <title>Sphingomonas adhaesiva DSM 7418, whole genome shotgun sequence.</title>
        <authorList>
            <person name="Feng G."/>
            <person name="Zhu H."/>
        </authorList>
    </citation>
    <scope>NUCLEOTIDE SEQUENCE [LARGE SCALE GENOMIC DNA]</scope>
    <source>
        <strain evidence="1 2">DSM 7418</strain>
    </source>
</reference>
<sequence>MDDAARLMALAEALKTGGLPSQQALADAAGVDQPLVSRARRGELKRVTGRVERLARYVDMRIAMLPAAPAGRVGDAAARSPRLRALLSCRDYLREGCDPNVLADQVAILRRAQGRRVRARSGADSMP</sequence>
<accession>A0A2A4ID61</accession>
<dbReference type="RefSeq" id="WP_096640384.1">
    <property type="nucleotide sequence ID" value="NZ_JBHIWA010000042.1"/>
</dbReference>
<dbReference type="SUPFAM" id="SSF47413">
    <property type="entry name" value="lambda repressor-like DNA-binding domains"/>
    <property type="match status" value="1"/>
</dbReference>